<dbReference type="InterPro" id="IPR019239">
    <property type="entry name" value="VapB_antitoxin"/>
</dbReference>
<reference evidence="1 2" key="1">
    <citation type="submission" date="2019-11" db="EMBL/GenBank/DDBJ databases">
        <authorList>
            <person name="Zheng R.K."/>
            <person name="Sun C.M."/>
        </authorList>
    </citation>
    <scope>NUCLEOTIDE SEQUENCE [LARGE SCALE GENOMIC DNA]</scope>
    <source>
        <strain evidence="1 2">WC007</strain>
    </source>
</reference>
<dbReference type="EMBL" id="CP046401">
    <property type="protein sequence ID" value="QGY44931.1"/>
    <property type="molecule type" value="Genomic_DNA"/>
</dbReference>
<sequence>MYKRTNIEIDLDLVREVMDAYNLKSIKEAVNFSLGKTVESKKRARLLSLKGKVKWEGSLDEMRQT</sequence>
<gene>
    <name evidence="1" type="ORF">GM418_15015</name>
</gene>
<keyword evidence="2" id="KW-1185">Reference proteome</keyword>
<evidence type="ECO:0000313" key="1">
    <source>
        <dbReference type="EMBL" id="QGY44931.1"/>
    </source>
</evidence>
<dbReference type="Proteomes" id="UP000428260">
    <property type="component" value="Chromosome"/>
</dbReference>
<name>A0A6I6JR96_9BACT</name>
<accession>A0A6I6JR96</accession>
<protein>
    <submittedName>
        <fullName evidence="1">Type II toxin-antitoxin system VapB family antitoxin</fullName>
    </submittedName>
</protein>
<dbReference type="Pfam" id="PF09957">
    <property type="entry name" value="VapB_antitoxin"/>
    <property type="match status" value="1"/>
</dbReference>
<organism evidence="1 2">
    <name type="scientific">Maribellus comscasis</name>
    <dbReference type="NCBI Taxonomy" id="2681766"/>
    <lineage>
        <taxon>Bacteria</taxon>
        <taxon>Pseudomonadati</taxon>
        <taxon>Bacteroidota</taxon>
        <taxon>Bacteroidia</taxon>
        <taxon>Marinilabiliales</taxon>
        <taxon>Prolixibacteraceae</taxon>
        <taxon>Maribellus</taxon>
    </lineage>
</organism>
<dbReference type="RefSeq" id="WP_158867708.1">
    <property type="nucleotide sequence ID" value="NZ_CP046401.1"/>
</dbReference>
<evidence type="ECO:0000313" key="2">
    <source>
        <dbReference type="Proteomes" id="UP000428260"/>
    </source>
</evidence>
<dbReference type="KEGG" id="mcos:GM418_15015"/>
<proteinExistence type="predicted"/>
<dbReference type="AlphaFoldDB" id="A0A6I6JR96"/>